<keyword evidence="3" id="KW-1185">Reference proteome</keyword>
<sequence>MMASTGAAINGVMILVGVLLLFCSLHIDAKETRFNDVDNCGKCKHKCPRAPPHSERTCKQGKCGSKCKRGWKDCDHNKANGCEVDVKTDVNNCGLCGNVCPVPLTNQYGTGAATCTNGVCGSTLTCTAGNADCDGDPSNGCEIDLVGINAGNENCGSCGFVCPRPPANATAFASCDLGGVCIFLCKFFGDFLGFEDCDKDPSNFCETNTNIDVNNCGGCGSTCIVAPNGQFGCTHGICAGNCKKGEREDCDKVPSNACEQDLLFDANNCGSCGFVCPTPPNATPICQYKTCTFTCKKGFSDCDKVASNGCEVHGTCPNA</sequence>
<keyword evidence="1" id="KW-0732">Signal</keyword>
<feature type="chain" id="PRO_5035783648" evidence="1">
    <location>
        <begin position="30"/>
        <end position="319"/>
    </location>
</feature>
<dbReference type="EMBL" id="CM026421">
    <property type="protein sequence ID" value="KAG0590536.1"/>
    <property type="molecule type" value="Genomic_DNA"/>
</dbReference>
<organism evidence="2 3">
    <name type="scientific">Ceratodon purpureus</name>
    <name type="common">Fire moss</name>
    <name type="synonym">Dicranum purpureum</name>
    <dbReference type="NCBI Taxonomy" id="3225"/>
    <lineage>
        <taxon>Eukaryota</taxon>
        <taxon>Viridiplantae</taxon>
        <taxon>Streptophyta</taxon>
        <taxon>Embryophyta</taxon>
        <taxon>Bryophyta</taxon>
        <taxon>Bryophytina</taxon>
        <taxon>Bryopsida</taxon>
        <taxon>Dicranidae</taxon>
        <taxon>Pseudoditrichales</taxon>
        <taxon>Ditrichaceae</taxon>
        <taxon>Ceratodon</taxon>
    </lineage>
</organism>
<comment type="caution">
    <text evidence="2">The sequence shown here is derived from an EMBL/GenBank/DDBJ whole genome shotgun (WGS) entry which is preliminary data.</text>
</comment>
<feature type="signal peptide" evidence="1">
    <location>
        <begin position="1"/>
        <end position="29"/>
    </location>
</feature>
<gene>
    <name evidence="2" type="ORF">KC19_1G107200</name>
</gene>
<proteinExistence type="predicted"/>
<protein>
    <submittedName>
        <fullName evidence="2">Uncharacterized protein</fullName>
    </submittedName>
</protein>
<reference evidence="2" key="1">
    <citation type="submission" date="2020-06" db="EMBL/GenBank/DDBJ databases">
        <title>WGS assembly of Ceratodon purpureus strain R40.</title>
        <authorList>
            <person name="Carey S.B."/>
            <person name="Jenkins J."/>
            <person name="Shu S."/>
            <person name="Lovell J.T."/>
            <person name="Sreedasyam A."/>
            <person name="Maumus F."/>
            <person name="Tiley G.P."/>
            <person name="Fernandez-Pozo N."/>
            <person name="Barry K."/>
            <person name="Chen C."/>
            <person name="Wang M."/>
            <person name="Lipzen A."/>
            <person name="Daum C."/>
            <person name="Saski C.A."/>
            <person name="Payton A.C."/>
            <person name="Mcbreen J.C."/>
            <person name="Conrad R.E."/>
            <person name="Kollar L.M."/>
            <person name="Olsson S."/>
            <person name="Huttunen S."/>
            <person name="Landis J.B."/>
            <person name="Wickett N.J."/>
            <person name="Johnson M.G."/>
            <person name="Rensing S.A."/>
            <person name="Grimwood J."/>
            <person name="Schmutz J."/>
            <person name="Mcdaniel S.F."/>
        </authorList>
    </citation>
    <scope>NUCLEOTIDE SEQUENCE</scope>
    <source>
        <strain evidence="2">R40</strain>
    </source>
</reference>
<accession>A0A8T0J5T7</accession>
<dbReference type="AlphaFoldDB" id="A0A8T0J5T7"/>
<evidence type="ECO:0000313" key="3">
    <source>
        <dbReference type="Proteomes" id="UP000822688"/>
    </source>
</evidence>
<name>A0A8T0J5T7_CERPU</name>
<evidence type="ECO:0000256" key="1">
    <source>
        <dbReference type="SAM" id="SignalP"/>
    </source>
</evidence>
<dbReference type="Proteomes" id="UP000822688">
    <property type="component" value="Chromosome 1"/>
</dbReference>
<evidence type="ECO:0000313" key="2">
    <source>
        <dbReference type="EMBL" id="KAG0590536.1"/>
    </source>
</evidence>